<evidence type="ECO:0000313" key="2">
    <source>
        <dbReference type="EMBL" id="QJD86354.1"/>
    </source>
</evidence>
<evidence type="ECO:0000313" key="3">
    <source>
        <dbReference type="Proteomes" id="UP000502248"/>
    </source>
</evidence>
<dbReference type="Pfam" id="PF01381">
    <property type="entry name" value="HTH_3"/>
    <property type="match status" value="1"/>
</dbReference>
<dbReference type="KEGG" id="cheb:HH215_26440"/>
<feature type="domain" description="HTH cro/C1-type" evidence="1">
    <location>
        <begin position="47"/>
        <end position="101"/>
    </location>
</feature>
<dbReference type="RefSeq" id="WP_169282603.1">
    <property type="nucleotide sequence ID" value="NZ_CP051680.1"/>
</dbReference>
<protein>
    <submittedName>
        <fullName evidence="2">Helix-turn-helix transcriptional regulator</fullName>
    </submittedName>
</protein>
<sequence>MDDKRRGDKLPVDKRSGFVHWTDVRNEFITQEEQVKNDVFAKIIGSLIMRRKQLKITQGQLAERIGITQANLARIETGEAIPKLDTFYKLVLGLDLEIVLLPNDSKDKSEQEQSAAKEYSFL</sequence>
<reference evidence="2 3" key="1">
    <citation type="submission" date="2020-04" db="EMBL/GenBank/DDBJ databases">
        <title>Genome sequencing of novel species.</title>
        <authorList>
            <person name="Heo J."/>
            <person name="Kim S.-J."/>
            <person name="Kim J.-S."/>
            <person name="Hong S.-B."/>
            <person name="Kwon S.-W."/>
        </authorList>
    </citation>
    <scope>NUCLEOTIDE SEQUENCE [LARGE SCALE GENOMIC DNA]</scope>
    <source>
        <strain evidence="2 3">MFER-1</strain>
    </source>
</reference>
<dbReference type="SMART" id="SM00530">
    <property type="entry name" value="HTH_XRE"/>
    <property type="match status" value="1"/>
</dbReference>
<gene>
    <name evidence="2" type="ORF">HH215_26440</name>
</gene>
<dbReference type="AlphaFoldDB" id="A0A7Z2VNU2"/>
<dbReference type="InterPro" id="IPR010982">
    <property type="entry name" value="Lambda_DNA-bd_dom_sf"/>
</dbReference>
<dbReference type="SUPFAM" id="SSF47413">
    <property type="entry name" value="lambda repressor-like DNA-binding domains"/>
    <property type="match status" value="1"/>
</dbReference>
<dbReference type="Proteomes" id="UP000502248">
    <property type="component" value="Chromosome"/>
</dbReference>
<dbReference type="InterPro" id="IPR001387">
    <property type="entry name" value="Cro/C1-type_HTH"/>
</dbReference>
<dbReference type="CDD" id="cd00093">
    <property type="entry name" value="HTH_XRE"/>
    <property type="match status" value="1"/>
</dbReference>
<organism evidence="2 3">
    <name type="scientific">Cohnella herbarum</name>
    <dbReference type="NCBI Taxonomy" id="2728023"/>
    <lineage>
        <taxon>Bacteria</taxon>
        <taxon>Bacillati</taxon>
        <taxon>Bacillota</taxon>
        <taxon>Bacilli</taxon>
        <taxon>Bacillales</taxon>
        <taxon>Paenibacillaceae</taxon>
        <taxon>Cohnella</taxon>
    </lineage>
</organism>
<dbReference type="EMBL" id="CP051680">
    <property type="protein sequence ID" value="QJD86354.1"/>
    <property type="molecule type" value="Genomic_DNA"/>
</dbReference>
<dbReference type="GO" id="GO:0003677">
    <property type="term" value="F:DNA binding"/>
    <property type="evidence" value="ECO:0007669"/>
    <property type="project" value="InterPro"/>
</dbReference>
<dbReference type="PROSITE" id="PS50943">
    <property type="entry name" value="HTH_CROC1"/>
    <property type="match status" value="1"/>
</dbReference>
<dbReference type="Gene3D" id="1.10.260.40">
    <property type="entry name" value="lambda repressor-like DNA-binding domains"/>
    <property type="match status" value="1"/>
</dbReference>
<accession>A0A7Z2VNU2</accession>
<proteinExistence type="predicted"/>
<evidence type="ECO:0000259" key="1">
    <source>
        <dbReference type="PROSITE" id="PS50943"/>
    </source>
</evidence>
<keyword evidence="3" id="KW-1185">Reference proteome</keyword>
<name>A0A7Z2VNU2_9BACL</name>